<reference evidence="9 10" key="1">
    <citation type="submission" date="2017-01" db="EMBL/GenBank/DDBJ databases">
        <authorList>
            <person name="Mah S.A."/>
            <person name="Swanson W.J."/>
            <person name="Moy G.W."/>
            <person name="Vacquier V.D."/>
        </authorList>
    </citation>
    <scope>NUCLEOTIDE SEQUENCE [LARGE SCALE GENOMIC DNA]</scope>
    <source>
        <strain evidence="9 10">DSM 7027</strain>
    </source>
</reference>
<evidence type="ECO:0000256" key="3">
    <source>
        <dbReference type="ARBA" id="ARBA00022519"/>
    </source>
</evidence>
<accession>A0A1N6T978</accession>
<feature type="transmembrane region" description="Helical" evidence="7">
    <location>
        <begin position="356"/>
        <end position="377"/>
    </location>
</feature>
<feature type="transmembrane region" description="Helical" evidence="7">
    <location>
        <begin position="285"/>
        <end position="306"/>
    </location>
</feature>
<name>A0A1N6T978_9GAMM</name>
<feature type="transmembrane region" description="Helical" evidence="7">
    <location>
        <begin position="326"/>
        <end position="344"/>
    </location>
</feature>
<dbReference type="NCBIfam" id="TIGR00786">
    <property type="entry name" value="dctM"/>
    <property type="match status" value="1"/>
</dbReference>
<evidence type="ECO:0000313" key="9">
    <source>
        <dbReference type="EMBL" id="SIQ49863.1"/>
    </source>
</evidence>
<protein>
    <recommendedName>
        <fullName evidence="7">TRAP transporter large permease protein</fullName>
    </recommendedName>
</protein>
<keyword evidence="3 7" id="KW-0997">Cell inner membrane</keyword>
<feature type="transmembrane region" description="Helical" evidence="7">
    <location>
        <begin position="60"/>
        <end position="82"/>
    </location>
</feature>
<keyword evidence="4 7" id="KW-0812">Transmembrane</keyword>
<comment type="subcellular location">
    <subcellularLocation>
        <location evidence="1 7">Cell inner membrane</location>
        <topology evidence="1 7">Multi-pass membrane protein</topology>
    </subcellularLocation>
</comment>
<feature type="transmembrane region" description="Helical" evidence="7">
    <location>
        <begin position="411"/>
        <end position="433"/>
    </location>
</feature>
<dbReference type="InterPro" id="IPR010656">
    <property type="entry name" value="DctM"/>
</dbReference>
<dbReference type="STRING" id="49186.SAMN05421647_105192"/>
<dbReference type="eggNOG" id="COG4664">
    <property type="taxonomic scope" value="Bacteria"/>
</dbReference>
<dbReference type="PANTHER" id="PTHR33362">
    <property type="entry name" value="SIALIC ACID TRAP TRANSPORTER PERMEASE PROTEIN SIAT-RELATED"/>
    <property type="match status" value="1"/>
</dbReference>
<proteinExistence type="inferred from homology"/>
<dbReference type="RefSeq" id="WP_076463052.1">
    <property type="nucleotide sequence ID" value="NZ_FTMN01000005.1"/>
</dbReference>
<dbReference type="PIRSF" id="PIRSF006066">
    <property type="entry name" value="HI0050"/>
    <property type="match status" value="1"/>
</dbReference>
<feature type="transmembrane region" description="Helical" evidence="7">
    <location>
        <begin position="141"/>
        <end position="165"/>
    </location>
</feature>
<comment type="subunit">
    <text evidence="7">The complex comprises the extracytoplasmic solute receptor protein and the two transmembrane proteins.</text>
</comment>
<feature type="transmembrane region" description="Helical" evidence="7">
    <location>
        <begin position="171"/>
        <end position="197"/>
    </location>
</feature>
<evidence type="ECO:0000313" key="10">
    <source>
        <dbReference type="Proteomes" id="UP000186895"/>
    </source>
</evidence>
<feature type="transmembrane region" description="Helical" evidence="7">
    <location>
        <begin position="383"/>
        <end position="399"/>
    </location>
</feature>
<feature type="domain" description="TRAP C4-dicarboxylate transport system permease DctM subunit" evidence="8">
    <location>
        <begin position="11"/>
        <end position="432"/>
    </location>
</feature>
<comment type="similarity">
    <text evidence="7">Belongs to the TRAP transporter large permease family.</text>
</comment>
<keyword evidence="6 7" id="KW-0472">Membrane</keyword>
<comment type="function">
    <text evidence="7">Part of the tripartite ATP-independent periplasmic (TRAP) transport system.</text>
</comment>
<dbReference type="Proteomes" id="UP000186895">
    <property type="component" value="Unassembled WGS sequence"/>
</dbReference>
<keyword evidence="5 7" id="KW-1133">Transmembrane helix</keyword>
<dbReference type="Pfam" id="PF06808">
    <property type="entry name" value="DctM"/>
    <property type="match status" value="1"/>
</dbReference>
<dbReference type="EMBL" id="FTMN01000005">
    <property type="protein sequence ID" value="SIQ49863.1"/>
    <property type="molecule type" value="Genomic_DNA"/>
</dbReference>
<keyword evidence="2" id="KW-1003">Cell membrane</keyword>
<dbReference type="InterPro" id="IPR004681">
    <property type="entry name" value="TRAP_DctM"/>
</dbReference>
<feature type="transmembrane region" description="Helical" evidence="7">
    <location>
        <begin position="231"/>
        <end position="250"/>
    </location>
</feature>
<evidence type="ECO:0000256" key="6">
    <source>
        <dbReference type="ARBA" id="ARBA00023136"/>
    </source>
</evidence>
<dbReference type="GO" id="GO:0022857">
    <property type="term" value="F:transmembrane transporter activity"/>
    <property type="evidence" value="ECO:0007669"/>
    <property type="project" value="UniProtKB-UniRule"/>
</dbReference>
<evidence type="ECO:0000256" key="1">
    <source>
        <dbReference type="ARBA" id="ARBA00004429"/>
    </source>
</evidence>
<evidence type="ECO:0000259" key="8">
    <source>
        <dbReference type="Pfam" id="PF06808"/>
    </source>
</evidence>
<evidence type="ECO:0000256" key="2">
    <source>
        <dbReference type="ARBA" id="ARBA00022475"/>
    </source>
</evidence>
<feature type="transmembrane region" description="Helical" evidence="7">
    <location>
        <begin position="6"/>
        <end position="39"/>
    </location>
</feature>
<gene>
    <name evidence="9" type="ORF">SAMN05421647_105192</name>
</gene>
<keyword evidence="7" id="KW-0813">Transport</keyword>
<sequence>MEWYHALMIMLGTLFTLMLVGLPVAFAFLGVNLLGAWLFMGGEAGLAQLVRNSVSAISSFSLTPIPLFVMMGELLFHTGLAFRAISSIEQLITRLPGRLSVVSILGGTTFAALSGSTIANTAMMGSAMLPEMLKRGYHPTLAMGPIMAVGGIAMLIPPSALAVMLGSLAGVSISGLLVGGIIPGLLMAAGFLAYVILRSRKEEADQGDEDAQLDIGQPSHWQRWWPFFRDVVPLLGIFVAVVGCMLAGWASPTESAAIGVLASLIATLAYRTLTLKNLMVSLMETTKVSVIILFVLVASTGFSQQLSFSGATGGLLSLITDYELSAFWLTVGMLAIILIMGCVIDQVSMMMITLPFFMPLAAAAGIDPVWLGVMMLIAMELGLLTPPFGLLLMVMQGVVPKSIRLPQIYAAAVPFLLIEALVLVCILLLPWLATGLPSLMK</sequence>
<evidence type="ECO:0000256" key="7">
    <source>
        <dbReference type="RuleBase" id="RU369079"/>
    </source>
</evidence>
<keyword evidence="10" id="KW-1185">Reference proteome</keyword>
<organism evidence="9 10">
    <name type="scientific">Marinobacterium stanieri</name>
    <dbReference type="NCBI Taxonomy" id="49186"/>
    <lineage>
        <taxon>Bacteria</taxon>
        <taxon>Pseudomonadati</taxon>
        <taxon>Pseudomonadota</taxon>
        <taxon>Gammaproteobacteria</taxon>
        <taxon>Oceanospirillales</taxon>
        <taxon>Oceanospirillaceae</taxon>
        <taxon>Marinobacterium</taxon>
    </lineage>
</organism>
<evidence type="ECO:0000256" key="4">
    <source>
        <dbReference type="ARBA" id="ARBA00022692"/>
    </source>
</evidence>
<evidence type="ECO:0000256" key="5">
    <source>
        <dbReference type="ARBA" id="ARBA00022989"/>
    </source>
</evidence>
<dbReference type="GO" id="GO:0005886">
    <property type="term" value="C:plasma membrane"/>
    <property type="evidence" value="ECO:0007669"/>
    <property type="project" value="UniProtKB-SubCell"/>
</dbReference>
<feature type="transmembrane region" description="Helical" evidence="7">
    <location>
        <begin position="102"/>
        <end position="129"/>
    </location>
</feature>
<feature type="transmembrane region" description="Helical" evidence="7">
    <location>
        <begin position="256"/>
        <end position="273"/>
    </location>
</feature>
<dbReference type="AlphaFoldDB" id="A0A1N6T978"/>
<dbReference type="PANTHER" id="PTHR33362:SF5">
    <property type="entry name" value="C4-DICARBOXYLATE TRAP TRANSPORTER LARGE PERMEASE PROTEIN DCTM"/>
    <property type="match status" value="1"/>
</dbReference>